<dbReference type="PANTHER" id="PTHR22950:SF692">
    <property type="entry name" value="TRANSMEMBRANE AMINO ACID TRANSPORTER FAMILY PROTEIN"/>
    <property type="match status" value="1"/>
</dbReference>
<feature type="transmembrane region" description="Helical" evidence="8">
    <location>
        <begin position="199"/>
        <end position="217"/>
    </location>
</feature>
<feature type="transmembrane region" description="Helical" evidence="8">
    <location>
        <begin position="50"/>
        <end position="73"/>
    </location>
</feature>
<dbReference type="InterPro" id="IPR013057">
    <property type="entry name" value="AA_transpt_TM"/>
</dbReference>
<dbReference type="STRING" id="796925.A0A137PCP1"/>
<reference evidence="10 11" key="1">
    <citation type="journal article" date="2015" name="Genome Biol. Evol.">
        <title>Phylogenomic analyses indicate that early fungi evolved digesting cell walls of algal ancestors of land plants.</title>
        <authorList>
            <person name="Chang Y."/>
            <person name="Wang S."/>
            <person name="Sekimoto S."/>
            <person name="Aerts A.L."/>
            <person name="Choi C."/>
            <person name="Clum A."/>
            <person name="LaButti K.M."/>
            <person name="Lindquist E.A."/>
            <person name="Yee Ngan C."/>
            <person name="Ohm R.A."/>
            <person name="Salamov A.A."/>
            <person name="Grigoriev I.V."/>
            <person name="Spatafora J.W."/>
            <person name="Berbee M.L."/>
        </authorList>
    </citation>
    <scope>NUCLEOTIDE SEQUENCE [LARGE SCALE GENOMIC DNA]</scope>
    <source>
        <strain evidence="10 11">NRRL 28638</strain>
    </source>
</reference>
<accession>A0A137PCP1</accession>
<evidence type="ECO:0000256" key="5">
    <source>
        <dbReference type="ARBA" id="ARBA00022970"/>
    </source>
</evidence>
<feature type="transmembrane region" description="Helical" evidence="8">
    <location>
        <begin position="350"/>
        <end position="370"/>
    </location>
</feature>
<evidence type="ECO:0000313" key="11">
    <source>
        <dbReference type="Proteomes" id="UP000070444"/>
    </source>
</evidence>
<dbReference type="GO" id="GO:0005774">
    <property type="term" value="C:vacuolar membrane"/>
    <property type="evidence" value="ECO:0007669"/>
    <property type="project" value="TreeGrafter"/>
</dbReference>
<evidence type="ECO:0000256" key="1">
    <source>
        <dbReference type="ARBA" id="ARBA00004141"/>
    </source>
</evidence>
<feature type="transmembrane region" description="Helical" evidence="8">
    <location>
        <begin position="323"/>
        <end position="344"/>
    </location>
</feature>
<dbReference type="OrthoDB" id="40134at2759"/>
<organism evidence="10 11">
    <name type="scientific">Conidiobolus coronatus (strain ATCC 28846 / CBS 209.66 / NRRL 28638)</name>
    <name type="common">Delacroixia coronata</name>
    <dbReference type="NCBI Taxonomy" id="796925"/>
    <lineage>
        <taxon>Eukaryota</taxon>
        <taxon>Fungi</taxon>
        <taxon>Fungi incertae sedis</taxon>
        <taxon>Zoopagomycota</taxon>
        <taxon>Entomophthoromycotina</taxon>
        <taxon>Entomophthoromycetes</taxon>
        <taxon>Entomophthorales</taxon>
        <taxon>Ancylistaceae</taxon>
        <taxon>Conidiobolus</taxon>
    </lineage>
</organism>
<protein>
    <recommendedName>
        <fullName evidence="9">Amino acid transporter transmembrane domain-containing protein</fullName>
    </recommendedName>
</protein>
<feature type="transmembrane region" description="Helical" evidence="8">
    <location>
        <begin position="139"/>
        <end position="157"/>
    </location>
</feature>
<feature type="transmembrane region" description="Helical" evidence="8">
    <location>
        <begin position="25"/>
        <end position="44"/>
    </location>
</feature>
<feature type="transmembrane region" description="Helical" evidence="8">
    <location>
        <begin position="281"/>
        <end position="302"/>
    </location>
</feature>
<keyword evidence="4 8" id="KW-0812">Transmembrane</keyword>
<proteinExistence type="inferred from homology"/>
<evidence type="ECO:0000256" key="4">
    <source>
        <dbReference type="ARBA" id="ARBA00022692"/>
    </source>
</evidence>
<feature type="transmembrane region" description="Helical" evidence="8">
    <location>
        <begin position="238"/>
        <end position="261"/>
    </location>
</feature>
<keyword evidence="5" id="KW-0029">Amino-acid transport</keyword>
<sequence length="421" mass="45427">MGQEKDFGVTPSNGQRDHHATGSSFGAYVNIVCVTAGIGILGLPKSVSGSGWLSIAFIVFAGLVSVFNGRLLIECLYKDDGTRLETFPDVGERAFGRFGKYFVRFAHYSMILGSGCILLILLATNLHNLCLDYGVDLGAKVWVIISAAFIGLPYLTFKNMKELIYLGIFGVLTTVFAVIVVIIVGAQKLAVEAAPQTEAVIWSGIPLALSTFSLAYAGNVVYPHVEGSMRHPKQWTRVLIAAIATITSLYVIMAAFGYAVWGTSVHSPILDNLPSKGALKIAATISINVHIIMAAPILLCAFGNEMESNLNISTATMSKTKELLCRVGTRFATIAFVTVLSAFLPYFQQFVSLIGAVSSSLTLFFFPVLCHLKIFGIKGRPIWTYILMFVILAVGVLSFVLGTIDSIRDFIKVVNNPNGTA</sequence>
<gene>
    <name evidence="10" type="ORF">CONCODRAFT_83860</name>
</gene>
<keyword evidence="6 8" id="KW-1133">Transmembrane helix</keyword>
<dbReference type="EMBL" id="KQ964447">
    <property type="protein sequence ID" value="KXN72766.1"/>
    <property type="molecule type" value="Genomic_DNA"/>
</dbReference>
<evidence type="ECO:0000256" key="3">
    <source>
        <dbReference type="ARBA" id="ARBA00022448"/>
    </source>
</evidence>
<keyword evidence="3" id="KW-0813">Transport</keyword>
<name>A0A137PCP1_CONC2</name>
<keyword evidence="7 8" id="KW-0472">Membrane</keyword>
<evidence type="ECO:0000256" key="2">
    <source>
        <dbReference type="ARBA" id="ARBA00008066"/>
    </source>
</evidence>
<feature type="transmembrane region" description="Helical" evidence="8">
    <location>
        <begin position="105"/>
        <end position="127"/>
    </location>
</feature>
<evidence type="ECO:0000259" key="9">
    <source>
        <dbReference type="Pfam" id="PF01490"/>
    </source>
</evidence>
<feature type="domain" description="Amino acid transporter transmembrane" evidence="9">
    <location>
        <begin position="22"/>
        <end position="407"/>
    </location>
</feature>
<dbReference type="GO" id="GO:0015179">
    <property type="term" value="F:L-amino acid transmembrane transporter activity"/>
    <property type="evidence" value="ECO:0007669"/>
    <property type="project" value="TreeGrafter"/>
</dbReference>
<evidence type="ECO:0000313" key="10">
    <source>
        <dbReference type="EMBL" id="KXN72766.1"/>
    </source>
</evidence>
<feature type="transmembrane region" description="Helical" evidence="8">
    <location>
        <begin position="164"/>
        <end position="187"/>
    </location>
</feature>
<dbReference type="AlphaFoldDB" id="A0A137PCP1"/>
<dbReference type="PANTHER" id="PTHR22950">
    <property type="entry name" value="AMINO ACID TRANSPORTER"/>
    <property type="match status" value="1"/>
</dbReference>
<dbReference type="OMA" id="MAEPRKF"/>
<evidence type="ECO:0000256" key="6">
    <source>
        <dbReference type="ARBA" id="ARBA00022989"/>
    </source>
</evidence>
<dbReference type="Pfam" id="PF01490">
    <property type="entry name" value="Aa_trans"/>
    <property type="match status" value="1"/>
</dbReference>
<comment type="similarity">
    <text evidence="2">Belongs to the amino acid/polyamine transporter 2 family.</text>
</comment>
<dbReference type="Proteomes" id="UP000070444">
    <property type="component" value="Unassembled WGS sequence"/>
</dbReference>
<comment type="subcellular location">
    <subcellularLocation>
        <location evidence="1">Membrane</location>
        <topology evidence="1">Multi-pass membrane protein</topology>
    </subcellularLocation>
</comment>
<evidence type="ECO:0000256" key="7">
    <source>
        <dbReference type="ARBA" id="ARBA00023136"/>
    </source>
</evidence>
<evidence type="ECO:0000256" key="8">
    <source>
        <dbReference type="SAM" id="Phobius"/>
    </source>
</evidence>
<feature type="transmembrane region" description="Helical" evidence="8">
    <location>
        <begin position="382"/>
        <end position="404"/>
    </location>
</feature>
<keyword evidence="11" id="KW-1185">Reference proteome</keyword>